<dbReference type="Proteomes" id="UP001498398">
    <property type="component" value="Unassembled WGS sequence"/>
</dbReference>
<organism evidence="1 2">
    <name type="scientific">Marasmiellus scandens</name>
    <dbReference type="NCBI Taxonomy" id="2682957"/>
    <lineage>
        <taxon>Eukaryota</taxon>
        <taxon>Fungi</taxon>
        <taxon>Dikarya</taxon>
        <taxon>Basidiomycota</taxon>
        <taxon>Agaricomycotina</taxon>
        <taxon>Agaricomycetes</taxon>
        <taxon>Agaricomycetidae</taxon>
        <taxon>Agaricales</taxon>
        <taxon>Marasmiineae</taxon>
        <taxon>Omphalotaceae</taxon>
        <taxon>Marasmiellus</taxon>
    </lineage>
</organism>
<gene>
    <name evidence="1" type="ORF">VKT23_008703</name>
</gene>
<dbReference type="EMBL" id="JBANRG010000013">
    <property type="protein sequence ID" value="KAK7461529.1"/>
    <property type="molecule type" value="Genomic_DNA"/>
</dbReference>
<name>A0ABR1JNB7_9AGAR</name>
<evidence type="ECO:0000313" key="2">
    <source>
        <dbReference type="Proteomes" id="UP001498398"/>
    </source>
</evidence>
<protein>
    <submittedName>
        <fullName evidence="1">Uncharacterized protein</fullName>
    </submittedName>
</protein>
<proteinExistence type="predicted"/>
<accession>A0ABR1JNB7</accession>
<sequence>MQNHSFQNDLNNVYASIRGEVFDLLIVANPHLSGQCCSDAEYAQDIWKDESGFDLPYPAHSDSNTQYHDFRVNKADYRLDWYFEQMVKVCYSARVGFLGFKPNNVKNMASQGKSVAIYSNKGMDGLRRDELCHGWCFGPNFNPPAIEDDNERDFMHSSVVDLFKFKAGVILQKIWMVLEGGLGMMCWIVREPPACG</sequence>
<comment type="caution">
    <text evidence="1">The sequence shown here is derived from an EMBL/GenBank/DDBJ whole genome shotgun (WGS) entry which is preliminary data.</text>
</comment>
<reference evidence="1 2" key="1">
    <citation type="submission" date="2024-01" db="EMBL/GenBank/DDBJ databases">
        <title>A draft genome for the cacao thread blight pathogen Marasmiellus scandens.</title>
        <authorList>
            <person name="Baruah I.K."/>
            <person name="Leung J."/>
            <person name="Bukari Y."/>
            <person name="Amoako-Attah I."/>
            <person name="Meinhardt L.W."/>
            <person name="Bailey B.A."/>
            <person name="Cohen S.P."/>
        </authorList>
    </citation>
    <scope>NUCLEOTIDE SEQUENCE [LARGE SCALE GENOMIC DNA]</scope>
    <source>
        <strain evidence="1 2">GH-19</strain>
    </source>
</reference>
<evidence type="ECO:0000313" key="1">
    <source>
        <dbReference type="EMBL" id="KAK7461529.1"/>
    </source>
</evidence>
<keyword evidence="2" id="KW-1185">Reference proteome</keyword>